<protein>
    <submittedName>
        <fullName evidence="2">Putative polyprotein</fullName>
    </submittedName>
</protein>
<evidence type="ECO:0000313" key="2">
    <source>
        <dbReference type="EMBL" id="CCA24078.1"/>
    </source>
</evidence>
<reference evidence="2" key="2">
    <citation type="submission" date="2011-02" db="EMBL/GenBank/DDBJ databases">
        <authorList>
            <person name="MacLean D."/>
        </authorList>
    </citation>
    <scope>NUCLEOTIDE SEQUENCE</scope>
</reference>
<sequence>MSASVNNADRVVPTTQGCVEDVILATQWCSDVHIQAKQRLDSVWASQRRAHGVFHSKNQPSSDVYAREQSVQCGNFGQSTEVTSGVLPAVEESLSDISGRPNLSKNGGFRPFIGSSQRPYFHQRPHEDSTPSCPQPSTSNKFASSLCDPTSEYLTATQELSSREQHHAAQSMDKLRMENNTVYSLLLELADIFMDCIPEELPKDRGTRHEIDLMPGTKYCVTRQWPLPRDQVETIDSFFVKRQESKSCA</sequence>
<organism evidence="2">
    <name type="scientific">Albugo laibachii Nc14</name>
    <dbReference type="NCBI Taxonomy" id="890382"/>
    <lineage>
        <taxon>Eukaryota</taxon>
        <taxon>Sar</taxon>
        <taxon>Stramenopiles</taxon>
        <taxon>Oomycota</taxon>
        <taxon>Peronosporomycetes</taxon>
        <taxon>Albuginales</taxon>
        <taxon>Albuginaceae</taxon>
        <taxon>Albugo</taxon>
    </lineage>
</organism>
<reference evidence="2" key="1">
    <citation type="journal article" date="2011" name="PLoS Biol.">
        <title>Gene gain and loss during evolution of obligate parasitism in the white rust pathogen of Arabidopsis thaliana.</title>
        <authorList>
            <person name="Kemen E."/>
            <person name="Gardiner A."/>
            <person name="Schultz-Larsen T."/>
            <person name="Kemen A.C."/>
            <person name="Balmuth A.L."/>
            <person name="Robert-Seilaniantz A."/>
            <person name="Bailey K."/>
            <person name="Holub E."/>
            <person name="Studholme D.J."/>
            <person name="Maclean D."/>
            <person name="Jones J.D."/>
        </authorList>
    </citation>
    <scope>NUCLEOTIDE SEQUENCE</scope>
</reference>
<feature type="compositionally biased region" description="Polar residues" evidence="1">
    <location>
        <begin position="130"/>
        <end position="143"/>
    </location>
</feature>
<feature type="region of interest" description="Disordered" evidence="1">
    <location>
        <begin position="114"/>
        <end position="144"/>
    </location>
</feature>
<name>F0WRW2_9STRA</name>
<evidence type="ECO:0000256" key="1">
    <source>
        <dbReference type="SAM" id="MobiDB-lite"/>
    </source>
</evidence>
<gene>
    <name evidence="2" type="primary">AlNc14C221G9104</name>
    <name evidence="2" type="ORF">ALNC14_102220</name>
</gene>
<dbReference type="EMBL" id="FR824266">
    <property type="protein sequence ID" value="CCA24078.1"/>
    <property type="molecule type" value="Genomic_DNA"/>
</dbReference>
<proteinExistence type="predicted"/>
<accession>F0WRW2</accession>
<dbReference type="AlphaFoldDB" id="F0WRW2"/>
<dbReference type="HOGENOM" id="CLU_1117388_0_0_1"/>